<evidence type="ECO:0000259" key="4">
    <source>
        <dbReference type="SMART" id="SM00382"/>
    </source>
</evidence>
<dbReference type="Proteomes" id="UP000468388">
    <property type="component" value="Unassembled WGS sequence"/>
</dbReference>
<dbReference type="GO" id="GO:0006260">
    <property type="term" value="P:DNA replication"/>
    <property type="evidence" value="ECO:0007669"/>
    <property type="project" value="TreeGrafter"/>
</dbReference>
<dbReference type="SMART" id="SM00382">
    <property type="entry name" value="AAA"/>
    <property type="match status" value="1"/>
</dbReference>
<dbReference type="SUPFAM" id="SSF52540">
    <property type="entry name" value="P-loop containing nucleoside triphosphate hydrolases"/>
    <property type="match status" value="1"/>
</dbReference>
<dbReference type="NCBIfam" id="NF038214">
    <property type="entry name" value="IS21_help_AAA"/>
    <property type="match status" value="1"/>
</dbReference>
<sequence>MNTNQTLEQMKELKLAGMAASYSSQLNLPVNHQLEGHELIAHLLEAEKLHRGNDRMTTLLKSARLRYQALPQSIECNATRNLSKTTWSTLLESNYIQQGANILITGSTGCGKSYVACALAYQACLLGIRTRYFNMNRLIEGIVMAKTEGSYLKFLNQLEKIPLIVLDDFGLQNLNKTSKLALLQIMEDRYAKKSLIVTSQLPVSSWYEYIDEPTLADAIMDRMTANSHRLELKGESLRKKK</sequence>
<proteinExistence type="inferred from homology"/>
<dbReference type="PANTHER" id="PTHR30050:SF4">
    <property type="entry name" value="ATP-BINDING PROTEIN RV3427C IN INSERTION SEQUENCE-RELATED"/>
    <property type="match status" value="1"/>
</dbReference>
<dbReference type="GO" id="GO:0005524">
    <property type="term" value="F:ATP binding"/>
    <property type="evidence" value="ECO:0007669"/>
    <property type="project" value="UniProtKB-KW"/>
</dbReference>
<dbReference type="CDD" id="cd00009">
    <property type="entry name" value="AAA"/>
    <property type="match status" value="1"/>
</dbReference>
<dbReference type="Gene3D" id="3.40.50.300">
    <property type="entry name" value="P-loop containing nucleotide triphosphate hydrolases"/>
    <property type="match status" value="1"/>
</dbReference>
<protein>
    <submittedName>
        <fullName evidence="5">ATP-binding protein</fullName>
    </submittedName>
</protein>
<keyword evidence="2" id="KW-0547">Nucleotide-binding</keyword>
<dbReference type="AlphaFoldDB" id="A0A6N8J7B2"/>
<name>A0A6N8J7B2_9BACT</name>
<dbReference type="Pfam" id="PF01695">
    <property type="entry name" value="IstB_IS21"/>
    <property type="match status" value="1"/>
</dbReference>
<evidence type="ECO:0000313" key="5">
    <source>
        <dbReference type="EMBL" id="MVT40129.1"/>
    </source>
</evidence>
<dbReference type="OrthoDB" id="8064373at2"/>
<reference evidence="5 6" key="1">
    <citation type="submission" date="2019-12" db="EMBL/GenBank/DDBJ databases">
        <title>The draft genomic sequence of strain Chitinophaga oryziterrae JCM 16595.</title>
        <authorList>
            <person name="Zhang X."/>
        </authorList>
    </citation>
    <scope>NUCLEOTIDE SEQUENCE [LARGE SCALE GENOMIC DNA]</scope>
    <source>
        <strain evidence="5 6">JCM 16595</strain>
    </source>
</reference>
<evidence type="ECO:0000256" key="2">
    <source>
        <dbReference type="ARBA" id="ARBA00022741"/>
    </source>
</evidence>
<dbReference type="InterPro" id="IPR003593">
    <property type="entry name" value="AAA+_ATPase"/>
</dbReference>
<evidence type="ECO:0000313" key="6">
    <source>
        <dbReference type="Proteomes" id="UP000468388"/>
    </source>
</evidence>
<dbReference type="InterPro" id="IPR047661">
    <property type="entry name" value="IstB"/>
</dbReference>
<keyword evidence="6" id="KW-1185">Reference proteome</keyword>
<dbReference type="InterPro" id="IPR028350">
    <property type="entry name" value="DNAC/IstB-like"/>
</dbReference>
<dbReference type="InterPro" id="IPR027417">
    <property type="entry name" value="P-loop_NTPase"/>
</dbReference>
<gene>
    <name evidence="5" type="ORF">GO495_06010</name>
</gene>
<comment type="similarity">
    <text evidence="1">Belongs to the IS21/IS1162 putative ATP-binding protein family.</text>
</comment>
<dbReference type="InterPro" id="IPR002611">
    <property type="entry name" value="IstB_ATP-bd"/>
</dbReference>
<dbReference type="RefSeq" id="WP_157298759.1">
    <property type="nucleotide sequence ID" value="NZ_BAAAZB010000005.1"/>
</dbReference>
<comment type="caution">
    <text evidence="5">The sequence shown here is derived from an EMBL/GenBank/DDBJ whole genome shotgun (WGS) entry which is preliminary data.</text>
</comment>
<feature type="domain" description="AAA+ ATPase" evidence="4">
    <location>
        <begin position="98"/>
        <end position="235"/>
    </location>
</feature>
<dbReference type="EMBL" id="WRXO01000001">
    <property type="protein sequence ID" value="MVT40129.1"/>
    <property type="molecule type" value="Genomic_DNA"/>
</dbReference>
<dbReference type="PANTHER" id="PTHR30050">
    <property type="entry name" value="CHROMOSOMAL REPLICATION INITIATOR PROTEIN DNAA"/>
    <property type="match status" value="1"/>
</dbReference>
<evidence type="ECO:0000256" key="3">
    <source>
        <dbReference type="ARBA" id="ARBA00022840"/>
    </source>
</evidence>
<evidence type="ECO:0000256" key="1">
    <source>
        <dbReference type="ARBA" id="ARBA00008059"/>
    </source>
</evidence>
<organism evidence="5 6">
    <name type="scientific">Chitinophaga oryziterrae</name>
    <dbReference type="NCBI Taxonomy" id="1031224"/>
    <lineage>
        <taxon>Bacteria</taxon>
        <taxon>Pseudomonadati</taxon>
        <taxon>Bacteroidota</taxon>
        <taxon>Chitinophagia</taxon>
        <taxon>Chitinophagales</taxon>
        <taxon>Chitinophagaceae</taxon>
        <taxon>Chitinophaga</taxon>
    </lineage>
</organism>
<keyword evidence="3 5" id="KW-0067">ATP-binding</keyword>
<accession>A0A6N8J7B2</accession>
<dbReference type="PIRSF" id="PIRSF003073">
    <property type="entry name" value="DNAC_TnpB_IstB"/>
    <property type="match status" value="1"/>
</dbReference>